<dbReference type="AlphaFoldDB" id="A0A5M6IVR9"/>
<protein>
    <submittedName>
        <fullName evidence="6">MFS transporter</fullName>
    </submittedName>
</protein>
<reference evidence="6 7" key="1">
    <citation type="submission" date="2019-09" db="EMBL/GenBank/DDBJ databases">
        <title>Genome sequence of Rhodovastum atsumiense, a diverse member of the Acetobacteraceae family of non-sulfur purple photosynthetic bacteria.</title>
        <authorList>
            <person name="Meyer T."/>
            <person name="Kyndt J."/>
        </authorList>
    </citation>
    <scope>NUCLEOTIDE SEQUENCE [LARGE SCALE GENOMIC DNA]</scope>
    <source>
        <strain evidence="6 7">DSM 21279</strain>
    </source>
</reference>
<keyword evidence="7" id="KW-1185">Reference proteome</keyword>
<evidence type="ECO:0000313" key="7">
    <source>
        <dbReference type="Proteomes" id="UP000325255"/>
    </source>
</evidence>
<organism evidence="6 7">
    <name type="scientific">Rhodovastum atsumiense</name>
    <dbReference type="NCBI Taxonomy" id="504468"/>
    <lineage>
        <taxon>Bacteria</taxon>
        <taxon>Pseudomonadati</taxon>
        <taxon>Pseudomonadota</taxon>
        <taxon>Alphaproteobacteria</taxon>
        <taxon>Acetobacterales</taxon>
        <taxon>Acetobacteraceae</taxon>
        <taxon>Rhodovastum</taxon>
    </lineage>
</organism>
<dbReference type="Gene3D" id="1.20.1250.20">
    <property type="entry name" value="MFS general substrate transporter like domains"/>
    <property type="match status" value="2"/>
</dbReference>
<feature type="transmembrane region" description="Helical" evidence="4">
    <location>
        <begin position="152"/>
        <end position="174"/>
    </location>
</feature>
<dbReference type="Pfam" id="PF07690">
    <property type="entry name" value="MFS_1"/>
    <property type="match status" value="1"/>
</dbReference>
<feature type="transmembrane region" description="Helical" evidence="4">
    <location>
        <begin position="95"/>
        <end position="114"/>
    </location>
</feature>
<keyword evidence="1 4" id="KW-0812">Transmembrane</keyword>
<dbReference type="PANTHER" id="PTHR11360:SF290">
    <property type="entry name" value="MONOCARBOXYLATE MFS PERMEASE"/>
    <property type="match status" value="1"/>
</dbReference>
<evidence type="ECO:0000256" key="4">
    <source>
        <dbReference type="SAM" id="Phobius"/>
    </source>
</evidence>
<evidence type="ECO:0000256" key="1">
    <source>
        <dbReference type="ARBA" id="ARBA00022692"/>
    </source>
</evidence>
<evidence type="ECO:0000256" key="2">
    <source>
        <dbReference type="ARBA" id="ARBA00022989"/>
    </source>
</evidence>
<feature type="transmembrane region" description="Helical" evidence="4">
    <location>
        <begin position="251"/>
        <end position="269"/>
    </location>
</feature>
<feature type="transmembrane region" description="Helical" evidence="4">
    <location>
        <begin position="27"/>
        <end position="49"/>
    </location>
</feature>
<evidence type="ECO:0000256" key="3">
    <source>
        <dbReference type="ARBA" id="ARBA00023136"/>
    </source>
</evidence>
<gene>
    <name evidence="6" type="ORF">F1189_11260</name>
</gene>
<feature type="domain" description="Major facilitator superfamily (MFS) profile" evidence="5">
    <location>
        <begin position="26"/>
        <end position="430"/>
    </location>
</feature>
<dbReference type="CDD" id="cd17355">
    <property type="entry name" value="MFS_YcxA_like"/>
    <property type="match status" value="1"/>
</dbReference>
<feature type="transmembrane region" description="Helical" evidence="4">
    <location>
        <begin position="401"/>
        <end position="423"/>
    </location>
</feature>
<sequence>MNAPPVALSRQPGLVGLLARKGVHYGWVVAGVTFLTMLATAGAVGAPGILIGPLQGEFGWATADISSAFAVRLVLFGLMGPFAAAFMNRFGVRRVAGFALALNAAGILGSLAMTQLWQLLLLWGVVVGFGTGLTAMVLGATVATRWFVHRRGLVMGLLTASTATGQLVFLPLLAQLTESVGWRGALVFVLAILALTAVVVLLLMRDAPADVGLMPYGATEPPVTVARPATLRAMLASPLLALREASGSTTFWVLFASFFVCGASTNGLIQTHFVPLCGDFGLSAVTAAGMLAAIGVFDFLGTVGSGWLSDRFDSRRLLFWYYGLRGLSLIYLPFTDFSFGQLSVFAVFYGLDWVATVPPTVKLTADRFGPRANLVFGWVFAGHQLGAAVAAYGAGFSRTFYATYLPAFFVAGLLCVVIALVVVGVREGRVAPAAVPPG</sequence>
<dbReference type="RefSeq" id="WP_150040845.1">
    <property type="nucleotide sequence ID" value="NZ_OW485601.1"/>
</dbReference>
<feature type="transmembrane region" description="Helical" evidence="4">
    <location>
        <begin position="281"/>
        <end position="305"/>
    </location>
</feature>
<comment type="caution">
    <text evidence="6">The sequence shown here is derived from an EMBL/GenBank/DDBJ whole genome shotgun (WGS) entry which is preliminary data.</text>
</comment>
<dbReference type="GO" id="GO:0022857">
    <property type="term" value="F:transmembrane transporter activity"/>
    <property type="evidence" value="ECO:0007669"/>
    <property type="project" value="InterPro"/>
</dbReference>
<dbReference type="InterPro" id="IPR050327">
    <property type="entry name" value="Proton-linked_MCT"/>
</dbReference>
<dbReference type="PANTHER" id="PTHR11360">
    <property type="entry name" value="MONOCARBOXYLATE TRANSPORTER"/>
    <property type="match status" value="1"/>
</dbReference>
<keyword evidence="2 4" id="KW-1133">Transmembrane helix</keyword>
<dbReference type="InterPro" id="IPR036259">
    <property type="entry name" value="MFS_trans_sf"/>
</dbReference>
<proteinExistence type="predicted"/>
<evidence type="ECO:0000259" key="5">
    <source>
        <dbReference type="PROSITE" id="PS50850"/>
    </source>
</evidence>
<evidence type="ECO:0000313" key="6">
    <source>
        <dbReference type="EMBL" id="KAA5612029.1"/>
    </source>
</evidence>
<dbReference type="InterPro" id="IPR020846">
    <property type="entry name" value="MFS_dom"/>
</dbReference>
<accession>A0A5M6IVR9</accession>
<dbReference type="PROSITE" id="PS50850">
    <property type="entry name" value="MFS"/>
    <property type="match status" value="1"/>
</dbReference>
<dbReference type="InterPro" id="IPR011701">
    <property type="entry name" value="MFS"/>
</dbReference>
<dbReference type="Proteomes" id="UP000325255">
    <property type="component" value="Unassembled WGS sequence"/>
</dbReference>
<dbReference type="OrthoDB" id="146345at2"/>
<feature type="transmembrane region" description="Helical" evidence="4">
    <location>
        <begin position="69"/>
        <end position="88"/>
    </location>
</feature>
<feature type="transmembrane region" description="Helical" evidence="4">
    <location>
        <begin position="120"/>
        <end position="140"/>
    </location>
</feature>
<feature type="transmembrane region" description="Helical" evidence="4">
    <location>
        <begin position="180"/>
        <end position="204"/>
    </location>
</feature>
<dbReference type="EMBL" id="VWPK01000015">
    <property type="protein sequence ID" value="KAA5612029.1"/>
    <property type="molecule type" value="Genomic_DNA"/>
</dbReference>
<keyword evidence="3 4" id="KW-0472">Membrane</keyword>
<name>A0A5M6IVR9_9PROT</name>
<dbReference type="SUPFAM" id="SSF103473">
    <property type="entry name" value="MFS general substrate transporter"/>
    <property type="match status" value="1"/>
</dbReference>
<feature type="transmembrane region" description="Helical" evidence="4">
    <location>
        <begin position="373"/>
        <end position="395"/>
    </location>
</feature>